<dbReference type="STRING" id="1434700.SAMN06296427_1147"/>
<evidence type="ECO:0000256" key="7">
    <source>
        <dbReference type="SAM" id="Phobius"/>
    </source>
</evidence>
<dbReference type="GO" id="GO:0005886">
    <property type="term" value="C:plasma membrane"/>
    <property type="evidence" value="ECO:0007669"/>
    <property type="project" value="UniProtKB-SubCell"/>
</dbReference>
<reference evidence="8 9" key="1">
    <citation type="submission" date="2017-04" db="EMBL/GenBank/DDBJ databases">
        <authorList>
            <person name="Afonso C.L."/>
            <person name="Miller P.J."/>
            <person name="Scott M.A."/>
            <person name="Spackman E."/>
            <person name="Goraichik I."/>
            <person name="Dimitrov K.M."/>
            <person name="Suarez D.L."/>
            <person name="Swayne D.E."/>
        </authorList>
    </citation>
    <scope>NUCLEOTIDE SEQUENCE [LARGE SCALE GENOMIC DNA]</scope>
    <source>
        <strain evidence="8 9">CGMCC 1.12708</strain>
    </source>
</reference>
<keyword evidence="2" id="KW-1003">Cell membrane</keyword>
<dbReference type="OrthoDB" id="9801955at2"/>
<organism evidence="8 9">
    <name type="scientific">Moheibacter sediminis</name>
    <dbReference type="NCBI Taxonomy" id="1434700"/>
    <lineage>
        <taxon>Bacteria</taxon>
        <taxon>Pseudomonadati</taxon>
        <taxon>Bacteroidota</taxon>
        <taxon>Flavobacteriia</taxon>
        <taxon>Flavobacteriales</taxon>
        <taxon>Weeksellaceae</taxon>
        <taxon>Moheibacter</taxon>
    </lineage>
</organism>
<proteinExistence type="predicted"/>
<dbReference type="Proteomes" id="UP000192393">
    <property type="component" value="Unassembled WGS sequence"/>
</dbReference>
<dbReference type="PANTHER" id="PTHR30606:SF10">
    <property type="entry name" value="PHOSPHATIDYLINOSITOL MANNOSIDE ACYLTRANSFERASE"/>
    <property type="match status" value="1"/>
</dbReference>
<evidence type="ECO:0000256" key="1">
    <source>
        <dbReference type="ARBA" id="ARBA00004533"/>
    </source>
</evidence>
<evidence type="ECO:0000256" key="2">
    <source>
        <dbReference type="ARBA" id="ARBA00022475"/>
    </source>
</evidence>
<dbReference type="GO" id="GO:0016746">
    <property type="term" value="F:acyltransferase activity"/>
    <property type="evidence" value="ECO:0007669"/>
    <property type="project" value="UniProtKB-KW"/>
</dbReference>
<dbReference type="InterPro" id="IPR004960">
    <property type="entry name" value="LipA_acyltrans"/>
</dbReference>
<keyword evidence="6" id="KW-0012">Acyltransferase</keyword>
<sequence>MNRIFYAILYAISLLPFQILYGFSWFIYILLNYVIGYRRKVIYNNLKNSFPEKSEAEIKLIQKKFYKNFAEYMVETLKSFSISQEELNKRHTYSNLDIFKQCENVQKDVILMAGHVFNWEWFVGLAPNLRTEKTVAVYHKVRSKFWEERINQIRGKFGTIPLDMKNTPRYMMSTPNNGEHAYLFVADQSPKKSAIHYSLKFLNQETPVFVGFDKLAIKKEMAVIFCKMVKVKQGYYHTTFERILPEGENYEPMEIVHKFFHNLEETIKENPDNWLWSHKRWKFKKGIDY</sequence>
<comment type="subcellular location">
    <subcellularLocation>
        <location evidence="1">Cell inner membrane</location>
    </subcellularLocation>
</comment>
<name>A0A1W2D1Z9_9FLAO</name>
<dbReference type="Pfam" id="PF03279">
    <property type="entry name" value="Lip_A_acyltrans"/>
    <property type="match status" value="1"/>
</dbReference>
<dbReference type="AlphaFoldDB" id="A0A1W2D1Z9"/>
<feature type="transmembrane region" description="Helical" evidence="7">
    <location>
        <begin position="6"/>
        <end position="31"/>
    </location>
</feature>
<keyword evidence="5 7" id="KW-0472">Membrane</keyword>
<dbReference type="EMBL" id="FWXS01000014">
    <property type="protein sequence ID" value="SMC91539.1"/>
    <property type="molecule type" value="Genomic_DNA"/>
</dbReference>
<dbReference type="CDD" id="cd07984">
    <property type="entry name" value="LPLAT_LABLAT-like"/>
    <property type="match status" value="1"/>
</dbReference>
<dbReference type="PANTHER" id="PTHR30606">
    <property type="entry name" value="LIPID A BIOSYNTHESIS LAUROYL ACYLTRANSFERASE"/>
    <property type="match status" value="1"/>
</dbReference>
<gene>
    <name evidence="8" type="ORF">SAMN06296427_1147</name>
</gene>
<keyword evidence="3" id="KW-0997">Cell inner membrane</keyword>
<evidence type="ECO:0000256" key="6">
    <source>
        <dbReference type="ARBA" id="ARBA00023315"/>
    </source>
</evidence>
<protein>
    <submittedName>
        <fullName evidence="8">KDO2-lipid IV(A) lauroyltransferase</fullName>
    </submittedName>
</protein>
<evidence type="ECO:0000256" key="3">
    <source>
        <dbReference type="ARBA" id="ARBA00022519"/>
    </source>
</evidence>
<dbReference type="GO" id="GO:0009247">
    <property type="term" value="P:glycolipid biosynthetic process"/>
    <property type="evidence" value="ECO:0007669"/>
    <property type="project" value="UniProtKB-ARBA"/>
</dbReference>
<dbReference type="RefSeq" id="WP_084019064.1">
    <property type="nucleotide sequence ID" value="NZ_FWXS01000014.1"/>
</dbReference>
<evidence type="ECO:0000313" key="9">
    <source>
        <dbReference type="Proteomes" id="UP000192393"/>
    </source>
</evidence>
<keyword evidence="4 8" id="KW-0808">Transferase</keyword>
<evidence type="ECO:0000256" key="4">
    <source>
        <dbReference type="ARBA" id="ARBA00022679"/>
    </source>
</evidence>
<keyword evidence="9" id="KW-1185">Reference proteome</keyword>
<keyword evidence="7" id="KW-1133">Transmembrane helix</keyword>
<accession>A0A1W2D1Z9</accession>
<keyword evidence="7" id="KW-0812">Transmembrane</keyword>
<evidence type="ECO:0000313" key="8">
    <source>
        <dbReference type="EMBL" id="SMC91539.1"/>
    </source>
</evidence>
<evidence type="ECO:0000256" key="5">
    <source>
        <dbReference type="ARBA" id="ARBA00023136"/>
    </source>
</evidence>